<keyword evidence="4" id="KW-0804">Transcription</keyword>
<evidence type="ECO:0000313" key="6">
    <source>
        <dbReference type="EMBL" id="EJZ83996.1"/>
    </source>
</evidence>
<organism evidence="6 7">
    <name type="scientific">Slackia piriformis YIT 12062</name>
    <dbReference type="NCBI Taxonomy" id="742818"/>
    <lineage>
        <taxon>Bacteria</taxon>
        <taxon>Bacillati</taxon>
        <taxon>Actinomycetota</taxon>
        <taxon>Coriobacteriia</taxon>
        <taxon>Eggerthellales</taxon>
        <taxon>Eggerthellaceae</taxon>
        <taxon>Slackia</taxon>
    </lineage>
</organism>
<evidence type="ECO:0000256" key="2">
    <source>
        <dbReference type="ARBA" id="ARBA00023015"/>
    </source>
</evidence>
<dbReference type="Pfam" id="PF00126">
    <property type="entry name" value="HTH_1"/>
    <property type="match status" value="1"/>
</dbReference>
<dbReference type="PATRIC" id="fig|742818.3.peg.1608"/>
<comment type="similarity">
    <text evidence="1">Belongs to the LysR transcriptional regulatory family.</text>
</comment>
<dbReference type="PANTHER" id="PTHR30346">
    <property type="entry name" value="TRANSCRIPTIONAL DUAL REGULATOR HCAR-RELATED"/>
    <property type="match status" value="1"/>
</dbReference>
<sequence>MYDRRLDSIVAAAESGSFSKAAKRLGVSTPALAKRIETFEHEYDVVLFNRTRRGVFLTPAGASVVEDARALMRQTEGMLRRAKEQEAFGGTTVRLGVSVLCPARITLDLWPRIHELDSSLHLELVPIDDIYDEESEVVQHIGGSIDLVELAQSDDRWQDICALVDFASFCDARGALLHAFTPSDATKRFVELCTNLLREDKA</sequence>
<evidence type="ECO:0000313" key="7">
    <source>
        <dbReference type="Proteomes" id="UP000006069"/>
    </source>
</evidence>
<evidence type="ECO:0000256" key="4">
    <source>
        <dbReference type="ARBA" id="ARBA00023163"/>
    </source>
</evidence>
<reference evidence="6 7" key="1">
    <citation type="submission" date="2012-08" db="EMBL/GenBank/DDBJ databases">
        <title>The Genome Sequence of Slackia piriformis YIT 12062.</title>
        <authorList>
            <consortium name="The Broad Institute Genome Sequencing Platform"/>
            <person name="Earl A."/>
            <person name="Ward D."/>
            <person name="Feldgarden M."/>
            <person name="Gevers D."/>
            <person name="Morotomi M."/>
            <person name="Walker B."/>
            <person name="Young S.K."/>
            <person name="Zeng Q."/>
            <person name="Gargeya S."/>
            <person name="Fitzgerald M."/>
            <person name="Haas B."/>
            <person name="Abouelleil A."/>
            <person name="Alvarado L."/>
            <person name="Arachchi H.M."/>
            <person name="Berlin A.M."/>
            <person name="Chapman S.B."/>
            <person name="Goldberg J."/>
            <person name="Griggs A."/>
            <person name="Gujja S."/>
            <person name="Hansen M."/>
            <person name="Howarth C."/>
            <person name="Imamovic A."/>
            <person name="Larimer J."/>
            <person name="McCowen C."/>
            <person name="Montmayeur A."/>
            <person name="Murphy C."/>
            <person name="Neiman D."/>
            <person name="Pearson M."/>
            <person name="Priest M."/>
            <person name="Roberts A."/>
            <person name="Saif S."/>
            <person name="Shea T."/>
            <person name="Sisk P."/>
            <person name="Sykes S."/>
            <person name="Wortman J."/>
            <person name="Nusbaum C."/>
            <person name="Birren B."/>
        </authorList>
    </citation>
    <scope>NUCLEOTIDE SEQUENCE [LARGE SCALE GENOMIC DNA]</scope>
    <source>
        <strain evidence="6 7">YIT 12062</strain>
    </source>
</reference>
<dbReference type="AlphaFoldDB" id="K0YKI4"/>
<name>K0YKI4_9ACTN</name>
<dbReference type="GO" id="GO:0032993">
    <property type="term" value="C:protein-DNA complex"/>
    <property type="evidence" value="ECO:0007669"/>
    <property type="project" value="TreeGrafter"/>
</dbReference>
<proteinExistence type="inferred from homology"/>
<dbReference type="InParanoid" id="K0YKI4"/>
<dbReference type="HOGENOM" id="CLU_1353875_0_0_11"/>
<keyword evidence="7" id="KW-1185">Reference proteome</keyword>
<protein>
    <recommendedName>
        <fullName evidence="5">HTH lysR-type domain-containing protein</fullName>
    </recommendedName>
</protein>
<keyword evidence="2" id="KW-0805">Transcription regulation</keyword>
<dbReference type="SUPFAM" id="SSF46785">
    <property type="entry name" value="Winged helix' DNA-binding domain"/>
    <property type="match status" value="1"/>
</dbReference>
<dbReference type="PROSITE" id="PS50931">
    <property type="entry name" value="HTH_LYSR"/>
    <property type="match status" value="1"/>
</dbReference>
<dbReference type="OrthoDB" id="3176554at2"/>
<dbReference type="eggNOG" id="COG0583">
    <property type="taxonomic scope" value="Bacteria"/>
</dbReference>
<dbReference type="GO" id="GO:0003677">
    <property type="term" value="F:DNA binding"/>
    <property type="evidence" value="ECO:0007669"/>
    <property type="project" value="UniProtKB-KW"/>
</dbReference>
<feature type="domain" description="HTH lysR-type" evidence="5">
    <location>
        <begin position="1"/>
        <end position="58"/>
    </location>
</feature>
<accession>K0YKI4</accession>
<evidence type="ECO:0000256" key="3">
    <source>
        <dbReference type="ARBA" id="ARBA00023125"/>
    </source>
</evidence>
<dbReference type="InterPro" id="IPR036388">
    <property type="entry name" value="WH-like_DNA-bd_sf"/>
</dbReference>
<gene>
    <name evidence="6" type="ORF">HMPREF9451_01522</name>
</gene>
<dbReference type="EMBL" id="ADMD01000007">
    <property type="protein sequence ID" value="EJZ83996.1"/>
    <property type="molecule type" value="Genomic_DNA"/>
</dbReference>
<evidence type="ECO:0000259" key="5">
    <source>
        <dbReference type="PROSITE" id="PS50931"/>
    </source>
</evidence>
<dbReference type="FunFam" id="1.10.10.10:FF:000001">
    <property type="entry name" value="LysR family transcriptional regulator"/>
    <property type="match status" value="1"/>
</dbReference>
<dbReference type="GO" id="GO:0003700">
    <property type="term" value="F:DNA-binding transcription factor activity"/>
    <property type="evidence" value="ECO:0007669"/>
    <property type="project" value="InterPro"/>
</dbReference>
<dbReference type="RefSeq" id="WP_009139715.1">
    <property type="nucleotide sequence ID" value="NZ_JH815198.1"/>
</dbReference>
<dbReference type="InterPro" id="IPR036390">
    <property type="entry name" value="WH_DNA-bd_sf"/>
</dbReference>
<dbReference type="Gene3D" id="1.10.10.10">
    <property type="entry name" value="Winged helix-like DNA-binding domain superfamily/Winged helix DNA-binding domain"/>
    <property type="match status" value="1"/>
</dbReference>
<dbReference type="Proteomes" id="UP000006069">
    <property type="component" value="Unassembled WGS sequence"/>
</dbReference>
<dbReference type="InterPro" id="IPR000847">
    <property type="entry name" value="LysR_HTH_N"/>
</dbReference>
<dbReference type="PANTHER" id="PTHR30346:SF0">
    <property type="entry name" value="HCA OPERON TRANSCRIPTIONAL ACTIVATOR HCAR"/>
    <property type="match status" value="1"/>
</dbReference>
<comment type="caution">
    <text evidence="6">The sequence shown here is derived from an EMBL/GenBank/DDBJ whole genome shotgun (WGS) entry which is preliminary data.</text>
</comment>
<evidence type="ECO:0000256" key="1">
    <source>
        <dbReference type="ARBA" id="ARBA00009437"/>
    </source>
</evidence>
<keyword evidence="3" id="KW-0238">DNA-binding</keyword>